<dbReference type="PANTHER" id="PTHR35007">
    <property type="entry name" value="INTEGRAL MEMBRANE PROTEIN-RELATED"/>
    <property type="match status" value="1"/>
</dbReference>
<dbReference type="KEGG" id="dwd:DSCW_23720"/>
<dbReference type="InterPro" id="IPR018076">
    <property type="entry name" value="T2SS_GspF_dom"/>
</dbReference>
<dbReference type="OrthoDB" id="9810662at2"/>
<feature type="transmembrane region" description="Helical" evidence="6">
    <location>
        <begin position="293"/>
        <end position="318"/>
    </location>
</feature>
<evidence type="ECO:0000259" key="7">
    <source>
        <dbReference type="Pfam" id="PF00482"/>
    </source>
</evidence>
<dbReference type="PANTHER" id="PTHR35007:SF2">
    <property type="entry name" value="PILUS ASSEMBLE PROTEIN"/>
    <property type="match status" value="1"/>
</dbReference>
<evidence type="ECO:0000313" key="9">
    <source>
        <dbReference type="Proteomes" id="UP000427769"/>
    </source>
</evidence>
<keyword evidence="3 6" id="KW-0812">Transmembrane</keyword>
<keyword evidence="5 6" id="KW-0472">Membrane</keyword>
<comment type="subcellular location">
    <subcellularLocation>
        <location evidence="1">Cell membrane</location>
        <topology evidence="1">Multi-pass membrane protein</topology>
    </subcellularLocation>
</comment>
<dbReference type="Pfam" id="PF00482">
    <property type="entry name" value="T2SSF"/>
    <property type="match status" value="1"/>
</dbReference>
<evidence type="ECO:0000256" key="5">
    <source>
        <dbReference type="ARBA" id="ARBA00023136"/>
    </source>
</evidence>
<evidence type="ECO:0000313" key="8">
    <source>
        <dbReference type="EMBL" id="BBO74955.1"/>
    </source>
</evidence>
<dbReference type="EMBL" id="AP021875">
    <property type="protein sequence ID" value="BBO74955.1"/>
    <property type="molecule type" value="Genomic_DNA"/>
</dbReference>
<accession>A0A5K7Z2M3</accession>
<sequence>MILSDENIIMLMASLAFVVLCLLSMGILIYIRKKRYQRSVIKKIQATDDDWSAIENHNESLDISGANKSKNFFLNILSMIGLKTNPNRSGEEADIKIKFLRAGLRGKNIPTIFWGVKFLLAIGLPVSFIISAFLFFPDMKNQAVLWIAIFLSLLGLYLPDLWLKLKTSKRKDKITKGFPDALDLLVVCVEAGMGLDGAINRVGKELELNQPELSEEFNALNLELRAGKARPTALKNLAKRTDIDDVNSLVTVLLQTDRFGTSVAKALRVFSDSFRTARYQRAEEAAAKMATKLLFPLAVCIFPAMFVVILGPICITIYRVMINPS</sequence>
<protein>
    <recommendedName>
        <fullName evidence="7">Type II secretion system protein GspF domain-containing protein</fullName>
    </recommendedName>
</protein>
<evidence type="ECO:0000256" key="1">
    <source>
        <dbReference type="ARBA" id="ARBA00004651"/>
    </source>
</evidence>
<evidence type="ECO:0000256" key="2">
    <source>
        <dbReference type="ARBA" id="ARBA00022475"/>
    </source>
</evidence>
<dbReference type="GO" id="GO:0005886">
    <property type="term" value="C:plasma membrane"/>
    <property type="evidence" value="ECO:0007669"/>
    <property type="project" value="UniProtKB-SubCell"/>
</dbReference>
<proteinExistence type="predicted"/>
<feature type="domain" description="Type II secretion system protein GspF" evidence="7">
    <location>
        <begin position="182"/>
        <end position="310"/>
    </location>
</feature>
<keyword evidence="2" id="KW-1003">Cell membrane</keyword>
<feature type="transmembrane region" description="Helical" evidence="6">
    <location>
        <begin position="143"/>
        <end position="163"/>
    </location>
</feature>
<dbReference type="AlphaFoldDB" id="A0A5K7Z2M3"/>
<organism evidence="8 9">
    <name type="scientific">Desulfosarcina widdelii</name>
    <dbReference type="NCBI Taxonomy" id="947919"/>
    <lineage>
        <taxon>Bacteria</taxon>
        <taxon>Pseudomonadati</taxon>
        <taxon>Thermodesulfobacteriota</taxon>
        <taxon>Desulfobacteria</taxon>
        <taxon>Desulfobacterales</taxon>
        <taxon>Desulfosarcinaceae</taxon>
        <taxon>Desulfosarcina</taxon>
    </lineage>
</organism>
<keyword evidence="4 6" id="KW-1133">Transmembrane helix</keyword>
<dbReference type="Proteomes" id="UP000427769">
    <property type="component" value="Chromosome"/>
</dbReference>
<feature type="transmembrane region" description="Helical" evidence="6">
    <location>
        <begin position="111"/>
        <end position="137"/>
    </location>
</feature>
<reference evidence="8 9" key="1">
    <citation type="submission" date="2019-11" db="EMBL/GenBank/DDBJ databases">
        <title>Comparative genomics of hydrocarbon-degrading Desulfosarcina strains.</title>
        <authorList>
            <person name="Watanabe M."/>
            <person name="Kojima H."/>
            <person name="Fukui M."/>
        </authorList>
    </citation>
    <scope>NUCLEOTIDE SEQUENCE [LARGE SCALE GENOMIC DNA]</scope>
    <source>
        <strain evidence="8 9">PP31</strain>
    </source>
</reference>
<keyword evidence="9" id="KW-1185">Reference proteome</keyword>
<gene>
    <name evidence="8" type="ORF">DSCW_23720</name>
</gene>
<feature type="transmembrane region" description="Helical" evidence="6">
    <location>
        <begin position="12"/>
        <end position="31"/>
    </location>
</feature>
<evidence type="ECO:0000256" key="3">
    <source>
        <dbReference type="ARBA" id="ARBA00022692"/>
    </source>
</evidence>
<evidence type="ECO:0000256" key="6">
    <source>
        <dbReference type="SAM" id="Phobius"/>
    </source>
</evidence>
<dbReference type="RefSeq" id="WP_155303923.1">
    <property type="nucleotide sequence ID" value="NZ_AP021875.1"/>
</dbReference>
<name>A0A5K7Z2M3_9BACT</name>
<evidence type="ECO:0000256" key="4">
    <source>
        <dbReference type="ARBA" id="ARBA00022989"/>
    </source>
</evidence>